<comment type="caution">
    <text evidence="9">The sequence shown here is derived from an EMBL/GenBank/DDBJ whole genome shotgun (WGS) entry which is preliminary data.</text>
</comment>
<feature type="domain" description="DEAD/DEAH-box helicase" evidence="8">
    <location>
        <begin position="51"/>
        <end position="209"/>
    </location>
</feature>
<evidence type="ECO:0000256" key="3">
    <source>
        <dbReference type="ARBA" id="ARBA00022801"/>
    </source>
</evidence>
<dbReference type="SUPFAM" id="SSF52540">
    <property type="entry name" value="P-loop containing nucleoside triphosphate hydrolases"/>
    <property type="match status" value="1"/>
</dbReference>
<dbReference type="EMBL" id="JAJVDC020000006">
    <property type="protein sequence ID" value="KAL1636529.1"/>
    <property type="molecule type" value="Genomic_DNA"/>
</dbReference>
<evidence type="ECO:0000313" key="9">
    <source>
        <dbReference type="EMBL" id="KAL1636529.1"/>
    </source>
</evidence>
<evidence type="ECO:0000256" key="5">
    <source>
        <dbReference type="ARBA" id="ARBA00022840"/>
    </source>
</evidence>
<keyword evidence="4" id="KW-0347">Helicase</keyword>
<evidence type="ECO:0000259" key="8">
    <source>
        <dbReference type="Pfam" id="PF00270"/>
    </source>
</evidence>
<dbReference type="InterPro" id="IPR011545">
    <property type="entry name" value="DEAD/DEAH_box_helicase_dom"/>
</dbReference>
<dbReference type="EC" id="3.6.4.13" evidence="1"/>
<evidence type="ECO:0000256" key="4">
    <source>
        <dbReference type="ARBA" id="ARBA00022806"/>
    </source>
</evidence>
<accession>A0ABR3TAE9</accession>
<keyword evidence="2" id="KW-0547">Nucleotide-binding</keyword>
<keyword evidence="6" id="KW-0694">RNA-binding</keyword>
<name>A0ABR3TAE9_9PEZI</name>
<dbReference type="Gene3D" id="3.40.50.300">
    <property type="entry name" value="P-loop containing nucleotide triphosphate hydrolases"/>
    <property type="match status" value="1"/>
</dbReference>
<reference evidence="9 10" key="1">
    <citation type="submission" date="2024-02" db="EMBL/GenBank/DDBJ databases">
        <title>De novo assembly and annotation of 12 fungi associated with fruit tree decline syndrome in Ontario, Canada.</title>
        <authorList>
            <person name="Sulman M."/>
            <person name="Ellouze W."/>
            <person name="Ilyukhin E."/>
        </authorList>
    </citation>
    <scope>NUCLEOTIDE SEQUENCE [LARGE SCALE GENOMIC DNA]</scope>
    <source>
        <strain evidence="9 10">M1-105</strain>
    </source>
</reference>
<dbReference type="Proteomes" id="UP001521116">
    <property type="component" value="Unassembled WGS sequence"/>
</dbReference>
<proteinExistence type="predicted"/>
<evidence type="ECO:0000256" key="2">
    <source>
        <dbReference type="ARBA" id="ARBA00022741"/>
    </source>
</evidence>
<protein>
    <recommendedName>
        <fullName evidence="1">RNA helicase</fullName>
        <ecNumber evidence="1">3.6.4.13</ecNumber>
    </recommendedName>
</protein>
<evidence type="ECO:0000256" key="1">
    <source>
        <dbReference type="ARBA" id="ARBA00012552"/>
    </source>
</evidence>
<dbReference type="PANTHER" id="PTHR47960">
    <property type="entry name" value="DEAD-BOX ATP-DEPENDENT RNA HELICASE 50"/>
    <property type="match status" value="1"/>
</dbReference>
<keyword evidence="3" id="KW-0378">Hydrolase</keyword>
<evidence type="ECO:0000256" key="6">
    <source>
        <dbReference type="ARBA" id="ARBA00022884"/>
    </source>
</evidence>
<organism evidence="9 10">
    <name type="scientific">Neofusicoccum ribis</name>
    <dbReference type="NCBI Taxonomy" id="45134"/>
    <lineage>
        <taxon>Eukaryota</taxon>
        <taxon>Fungi</taxon>
        <taxon>Dikarya</taxon>
        <taxon>Ascomycota</taxon>
        <taxon>Pezizomycotina</taxon>
        <taxon>Dothideomycetes</taxon>
        <taxon>Dothideomycetes incertae sedis</taxon>
        <taxon>Botryosphaeriales</taxon>
        <taxon>Botryosphaeriaceae</taxon>
        <taxon>Neofusicoccum</taxon>
    </lineage>
</organism>
<evidence type="ECO:0000313" key="10">
    <source>
        <dbReference type="Proteomes" id="UP001521116"/>
    </source>
</evidence>
<dbReference type="Pfam" id="PF00270">
    <property type="entry name" value="DEAD"/>
    <property type="match status" value="1"/>
</dbReference>
<gene>
    <name evidence="9" type="ORF">SLS56_001114</name>
</gene>
<dbReference type="InterPro" id="IPR027417">
    <property type="entry name" value="P-loop_NTPase"/>
</dbReference>
<sequence length="269" mass="29894">MSAAPEYVRLIGDCTPERSPWTIAEVYHPRILDNVKSYLKRGDKEPTLLGIQSAAFRYFKKAMHVMMHSEKASGKTTAMVIRIITITLIVIACMDNHAAEESTQRSTSRMPFALILAPTEELCNKLKEMVQYLTVGLNSHLIKVVSVCKPTGPLMLLDGGTDIIIGTPEMVAYLDGHGCIDWTYLSFLGLDRVDDLMAPDHKEHIEKLLHPESGTISRGTQVGYTLISTSSKMTPELRSHILQNYTGAQHGYETCELSVESVEVIKNTV</sequence>
<keyword evidence="10" id="KW-1185">Reference proteome</keyword>
<evidence type="ECO:0000256" key="7">
    <source>
        <dbReference type="ARBA" id="ARBA00047984"/>
    </source>
</evidence>
<keyword evidence="5" id="KW-0067">ATP-binding</keyword>
<comment type="catalytic activity">
    <reaction evidence="7">
        <text>ATP + H2O = ADP + phosphate + H(+)</text>
        <dbReference type="Rhea" id="RHEA:13065"/>
        <dbReference type="ChEBI" id="CHEBI:15377"/>
        <dbReference type="ChEBI" id="CHEBI:15378"/>
        <dbReference type="ChEBI" id="CHEBI:30616"/>
        <dbReference type="ChEBI" id="CHEBI:43474"/>
        <dbReference type="ChEBI" id="CHEBI:456216"/>
        <dbReference type="EC" id="3.6.4.13"/>
    </reaction>
</comment>